<reference evidence="2" key="1">
    <citation type="journal article" date="2019" name="Int. J. Syst. Evol. Microbiol.">
        <title>The Global Catalogue of Microorganisms (GCM) 10K type strain sequencing project: providing services to taxonomists for standard genome sequencing and annotation.</title>
        <authorList>
            <consortium name="The Broad Institute Genomics Platform"/>
            <consortium name="The Broad Institute Genome Sequencing Center for Infectious Disease"/>
            <person name="Wu L."/>
            <person name="Ma J."/>
        </authorList>
    </citation>
    <scope>NUCLEOTIDE SEQUENCE [LARGE SCALE GENOMIC DNA]</scope>
    <source>
        <strain evidence="2">JCM 17069</strain>
    </source>
</reference>
<keyword evidence="2" id="KW-1185">Reference proteome</keyword>
<organism evidence="1 2">
    <name type="scientific">Flavobacterium cheonanense</name>
    <dbReference type="NCBI Taxonomy" id="706183"/>
    <lineage>
        <taxon>Bacteria</taxon>
        <taxon>Pseudomonadati</taxon>
        <taxon>Bacteroidota</taxon>
        <taxon>Flavobacteriia</taxon>
        <taxon>Flavobacteriales</taxon>
        <taxon>Flavobacteriaceae</taxon>
        <taxon>Flavobacterium</taxon>
    </lineage>
</organism>
<evidence type="ECO:0000313" key="1">
    <source>
        <dbReference type="EMBL" id="GAA4069154.1"/>
    </source>
</evidence>
<dbReference type="Proteomes" id="UP001500367">
    <property type="component" value="Unassembled WGS sequence"/>
</dbReference>
<name>A0ABP7VKB5_9FLAO</name>
<evidence type="ECO:0000313" key="2">
    <source>
        <dbReference type="Proteomes" id="UP001500367"/>
    </source>
</evidence>
<accession>A0ABP7VKB5</accession>
<protein>
    <submittedName>
        <fullName evidence="1">Uncharacterized protein</fullName>
    </submittedName>
</protein>
<comment type="caution">
    <text evidence="1">The sequence shown here is derived from an EMBL/GenBank/DDBJ whole genome shotgun (WGS) entry which is preliminary data.</text>
</comment>
<dbReference type="EMBL" id="BAABCT010000002">
    <property type="protein sequence ID" value="GAA4069154.1"/>
    <property type="molecule type" value="Genomic_DNA"/>
</dbReference>
<gene>
    <name evidence="1" type="ORF">GCM10022389_12930</name>
</gene>
<proteinExistence type="predicted"/>
<sequence>MVFGCFFQSGFSQVGINTSTPMSTLDINGNLTIKEIGIINSNVAGSAVFNGGPSGSATPINDGVYISLTPTSGNQEFILPNAVNVPGRIYILRNISNSVTAQIYTFGGNFFSKDSSTLTASPLNMPPNALLKTVIVVSDGANWTYFF</sequence>